<organism evidence="2 3">
    <name type="scientific">Microbacterium proteolyticum</name>
    <dbReference type="NCBI Taxonomy" id="1572644"/>
    <lineage>
        <taxon>Bacteria</taxon>
        <taxon>Bacillati</taxon>
        <taxon>Actinomycetota</taxon>
        <taxon>Actinomycetes</taxon>
        <taxon>Micrococcales</taxon>
        <taxon>Microbacteriaceae</taxon>
        <taxon>Microbacterium</taxon>
    </lineage>
</organism>
<dbReference type="Proteomes" id="UP000543579">
    <property type="component" value="Unassembled WGS sequence"/>
</dbReference>
<reference evidence="2 3" key="1">
    <citation type="submission" date="2020-08" db="EMBL/GenBank/DDBJ databases">
        <title>Genomic Encyclopedia of Type Strains, Phase III (KMG-III): the genomes of soil and plant-associated and newly described type strains.</title>
        <authorList>
            <person name="Whitman W."/>
        </authorList>
    </citation>
    <scope>NUCLEOTIDE SEQUENCE [LARGE SCALE GENOMIC DNA]</scope>
    <source>
        <strain evidence="2 3">CECT 8356</strain>
    </source>
</reference>
<dbReference type="EMBL" id="JACHXY010000001">
    <property type="protein sequence ID" value="MBB3156638.1"/>
    <property type="molecule type" value="Genomic_DNA"/>
</dbReference>
<evidence type="ECO:0000313" key="2">
    <source>
        <dbReference type="EMBL" id="MBB3156638.1"/>
    </source>
</evidence>
<comment type="caution">
    <text evidence="2">The sequence shown here is derived from an EMBL/GenBank/DDBJ whole genome shotgun (WGS) entry which is preliminary data.</text>
</comment>
<dbReference type="RefSeq" id="WP_183418167.1">
    <property type="nucleotide sequence ID" value="NZ_JACHXY010000001.1"/>
</dbReference>
<evidence type="ECO:0000313" key="3">
    <source>
        <dbReference type="Proteomes" id="UP000543579"/>
    </source>
</evidence>
<sequence>MSAEVNPVLPAGVSVVSRGPGGDPAVVDGRGLLRPQRAQDGPGLVSGAEGASIAADGRVARAAKCPECRDGKHRVCAEFADITDDDELIPCICPCREDAP</sequence>
<gene>
    <name evidence="2" type="ORF">FHS07_000322</name>
</gene>
<feature type="region of interest" description="Disordered" evidence="1">
    <location>
        <begin position="1"/>
        <end position="22"/>
    </location>
</feature>
<accession>A0A7W5GEL7</accession>
<dbReference type="AlphaFoldDB" id="A0A7W5GEL7"/>
<name>A0A7W5GEL7_9MICO</name>
<evidence type="ECO:0000256" key="1">
    <source>
        <dbReference type="SAM" id="MobiDB-lite"/>
    </source>
</evidence>
<proteinExistence type="predicted"/>
<protein>
    <submittedName>
        <fullName evidence="2">Uncharacterized protein</fullName>
    </submittedName>
</protein>